<dbReference type="PROSITE" id="PS01047">
    <property type="entry name" value="HMA_1"/>
    <property type="match status" value="1"/>
</dbReference>
<accession>A0A498Q7M1</accession>
<dbReference type="InterPro" id="IPR006121">
    <property type="entry name" value="HMA_dom"/>
</dbReference>
<dbReference type="Proteomes" id="UP000267289">
    <property type="component" value="Unassembled WGS sequence"/>
</dbReference>
<dbReference type="Gene3D" id="3.30.70.100">
    <property type="match status" value="1"/>
</dbReference>
<keyword evidence="1" id="KW-0479">Metal-binding</keyword>
<name>A0A498Q7M1_9MYCO</name>
<evidence type="ECO:0000313" key="3">
    <source>
        <dbReference type="EMBL" id="VBA40723.1"/>
    </source>
</evidence>
<evidence type="ECO:0000313" key="4">
    <source>
        <dbReference type="Proteomes" id="UP000267289"/>
    </source>
</evidence>
<reference evidence="3 4" key="1">
    <citation type="submission" date="2018-09" db="EMBL/GenBank/DDBJ databases">
        <authorList>
            <person name="Tagini F."/>
        </authorList>
    </citation>
    <scope>NUCLEOTIDE SEQUENCE [LARGE SCALE GENOMIC DNA]</scope>
    <source>
        <strain evidence="3 4">MK13</strain>
    </source>
</reference>
<dbReference type="InterPro" id="IPR036163">
    <property type="entry name" value="HMA_dom_sf"/>
</dbReference>
<sequence length="37" mass="3717">MSTVTGMTCGHCAAAVREEIDKVPGVTAVNVELAAGK</sequence>
<dbReference type="SUPFAM" id="SSF55008">
    <property type="entry name" value="HMA, heavy metal-associated domain"/>
    <property type="match status" value="1"/>
</dbReference>
<dbReference type="EMBL" id="UPHQ01000165">
    <property type="protein sequence ID" value="VBA40723.1"/>
    <property type="molecule type" value="Genomic_DNA"/>
</dbReference>
<dbReference type="CDD" id="cd00371">
    <property type="entry name" value="HMA"/>
    <property type="match status" value="1"/>
</dbReference>
<protein>
    <recommendedName>
        <fullName evidence="2">HMA domain-containing protein</fullName>
    </recommendedName>
</protein>
<feature type="domain" description="HMA" evidence="2">
    <location>
        <begin position="1"/>
        <end position="37"/>
    </location>
</feature>
<keyword evidence="4" id="KW-1185">Reference proteome</keyword>
<dbReference type="AlphaFoldDB" id="A0A498Q7M1"/>
<evidence type="ECO:0000259" key="2">
    <source>
        <dbReference type="PROSITE" id="PS50846"/>
    </source>
</evidence>
<proteinExistence type="predicted"/>
<dbReference type="Pfam" id="PF00403">
    <property type="entry name" value="HMA"/>
    <property type="match status" value="1"/>
</dbReference>
<dbReference type="InterPro" id="IPR017969">
    <property type="entry name" value="Heavy-metal-associated_CS"/>
</dbReference>
<organism evidence="3 4">
    <name type="scientific">Mycobacterium innocens</name>
    <dbReference type="NCBI Taxonomy" id="2341083"/>
    <lineage>
        <taxon>Bacteria</taxon>
        <taxon>Bacillati</taxon>
        <taxon>Actinomycetota</taxon>
        <taxon>Actinomycetes</taxon>
        <taxon>Mycobacteriales</taxon>
        <taxon>Mycobacteriaceae</taxon>
        <taxon>Mycobacterium</taxon>
    </lineage>
</organism>
<evidence type="ECO:0000256" key="1">
    <source>
        <dbReference type="ARBA" id="ARBA00022723"/>
    </source>
</evidence>
<dbReference type="PROSITE" id="PS50846">
    <property type="entry name" value="HMA_2"/>
    <property type="match status" value="1"/>
</dbReference>
<gene>
    <name evidence="3" type="ORF">LAUMK13_03201</name>
</gene>
<dbReference type="GO" id="GO:0046872">
    <property type="term" value="F:metal ion binding"/>
    <property type="evidence" value="ECO:0007669"/>
    <property type="project" value="UniProtKB-KW"/>
</dbReference>